<dbReference type="EMBL" id="VIFM01000016">
    <property type="protein sequence ID" value="TQF16848.1"/>
    <property type="molecule type" value="Genomic_DNA"/>
</dbReference>
<dbReference type="RefSeq" id="WP_141641454.1">
    <property type="nucleotide sequence ID" value="NZ_VIFM01000016.1"/>
</dbReference>
<reference evidence="2 3" key="1">
    <citation type="submission" date="2019-06" db="EMBL/GenBank/DDBJ databases">
        <authorList>
            <person name="Livingstone P."/>
            <person name="Whitworth D."/>
        </authorList>
    </citation>
    <scope>NUCLEOTIDE SEQUENCE [LARGE SCALE GENOMIC DNA]</scope>
    <source>
        <strain evidence="2 3">AM401</strain>
    </source>
</reference>
<organism evidence="2 3">
    <name type="scientific">Myxococcus llanfairpwllgwyngyllgogerychwyrndrobwllllantysiliogogogochensis</name>
    <dbReference type="NCBI Taxonomy" id="2590453"/>
    <lineage>
        <taxon>Bacteria</taxon>
        <taxon>Pseudomonadati</taxon>
        <taxon>Myxococcota</taxon>
        <taxon>Myxococcia</taxon>
        <taxon>Myxococcales</taxon>
        <taxon>Cystobacterineae</taxon>
        <taxon>Myxococcaceae</taxon>
        <taxon>Myxococcus</taxon>
    </lineage>
</organism>
<proteinExistence type="predicted"/>
<accession>A0A540X6K4</accession>
<dbReference type="AlphaFoldDB" id="A0A540X6K4"/>
<dbReference type="OrthoDB" id="9940149at2"/>
<dbReference type="Proteomes" id="UP000315369">
    <property type="component" value="Unassembled WGS sequence"/>
</dbReference>
<evidence type="ECO:0000313" key="3">
    <source>
        <dbReference type="Proteomes" id="UP000315369"/>
    </source>
</evidence>
<evidence type="ECO:0000256" key="1">
    <source>
        <dbReference type="SAM" id="MobiDB-lite"/>
    </source>
</evidence>
<comment type="caution">
    <text evidence="2">The sequence shown here is derived from an EMBL/GenBank/DDBJ whole genome shotgun (WGS) entry which is preliminary data.</text>
</comment>
<protein>
    <submittedName>
        <fullName evidence="2">Uncharacterized protein</fullName>
    </submittedName>
</protein>
<sequence length="485" mass="53398">MSRIVELWDAWSARQTHAGLGALFGAEPLSREQLERYEAAFWRRGFELRGDLRELLEARGLVWVSPIELDDGDEAPGLRLLSAPRLLDEHDRHLELAELNGVPRAEQWMLFTTERDLEPAWALDARFGGMSGPSVGQYHQDLVCTQPVGPTEPLPLASPDVHSWLAERLQDIEARWRSLPREGLEQRKPPSSGAESFEAQQAAALTAAEARIARGGLRWEKLDVDWRRVASGTRDTALLQRVLEGVRQDRRQGRPGIPFDLMAQGVAWPWDYPGPGQLAARLDEPERRKLMGWALERAGARPLGGEGLRSALDTLHSGSPGSRDLLRQVSLEGWTERAINLTTAGGRGRLLARAAALAMSDPTENNVERVLTLCACVGAGTHGAWNLLDAWDHLDAVLNGRTLPGVEARLTPAVPDSALVTELRAWLLAHPGPQRKLAEELGTEWALRLSAASPVEHEPLTRLLKSALKSPKLTGELAALLARLN</sequence>
<keyword evidence="3" id="KW-1185">Reference proteome</keyword>
<name>A0A540X6K4_9BACT</name>
<feature type="region of interest" description="Disordered" evidence="1">
    <location>
        <begin position="180"/>
        <end position="200"/>
    </location>
</feature>
<evidence type="ECO:0000313" key="2">
    <source>
        <dbReference type="EMBL" id="TQF16848.1"/>
    </source>
</evidence>
<gene>
    <name evidence="2" type="ORF">FJV41_06075</name>
</gene>